<feature type="domain" description="PSP1 C-terminal" evidence="2">
    <location>
        <begin position="116"/>
        <end position="201"/>
    </location>
</feature>
<dbReference type="InterPro" id="IPR007557">
    <property type="entry name" value="PSP1_C"/>
</dbReference>
<evidence type="ECO:0000313" key="3">
    <source>
        <dbReference type="EMBL" id="SSZ46843.1"/>
    </source>
</evidence>
<dbReference type="EMBL" id="UFTJ01000001">
    <property type="protein sequence ID" value="SSZ46843.1"/>
    <property type="molecule type" value="Genomic_DNA"/>
</dbReference>
<gene>
    <name evidence="3" type="primary">tpl</name>
    <name evidence="3" type="ORF">NCTC11661_00500</name>
</gene>
<dbReference type="PANTHER" id="PTHR43830">
    <property type="entry name" value="PROTEIN PSP1"/>
    <property type="match status" value="1"/>
</dbReference>
<dbReference type="RefSeq" id="WP_002686794.1">
    <property type="nucleotide sequence ID" value="NZ_UFTJ01000001.1"/>
</dbReference>
<dbReference type="NCBIfam" id="NF041131">
    <property type="entry name" value="RicT_YaaT_fam"/>
    <property type="match status" value="1"/>
</dbReference>
<dbReference type="InterPro" id="IPR047767">
    <property type="entry name" value="PSP1-like"/>
</dbReference>
<organism evidence="3 4">
    <name type="scientific">Bergeyella zoohelcum</name>
    <dbReference type="NCBI Taxonomy" id="1015"/>
    <lineage>
        <taxon>Bacteria</taxon>
        <taxon>Pseudomonadati</taxon>
        <taxon>Bacteroidota</taxon>
        <taxon>Flavobacteriia</taxon>
        <taxon>Flavobacteriales</taxon>
        <taxon>Weeksellaceae</taxon>
        <taxon>Bergeyella</taxon>
    </lineage>
</organism>
<feature type="compositionally biased region" description="Basic residues" evidence="1">
    <location>
        <begin position="406"/>
        <end position="424"/>
    </location>
</feature>
<name>A0A376BYX5_9FLAO</name>
<dbReference type="AlphaFoldDB" id="A0A376BYX5"/>
<dbReference type="PROSITE" id="PS51411">
    <property type="entry name" value="PSP1_C"/>
    <property type="match status" value="1"/>
</dbReference>
<feature type="region of interest" description="Disordered" evidence="1">
    <location>
        <begin position="357"/>
        <end position="424"/>
    </location>
</feature>
<dbReference type="Pfam" id="PF04468">
    <property type="entry name" value="PSP1"/>
    <property type="match status" value="1"/>
</dbReference>
<protein>
    <submittedName>
        <fullName evidence="3">PSP1 C-terminal conserved region</fullName>
    </submittedName>
</protein>
<proteinExistence type="predicted"/>
<dbReference type="Proteomes" id="UP000255515">
    <property type="component" value="Unassembled WGS sequence"/>
</dbReference>
<sequence>MSCGCKTSGNSAESCSTKSINGCAQVDTCGNSYKLSVFDWLAGVQNPTDQKCEWVEVRFKNDRKVFFHNVHHLPLHIGSVVTVEANPGHDVGVVSLTGELVRIQMKKKKVSEDNALKVYRIATSKDIEIWHEAREREAGIKLEARKIAQNLHLQMKITDVEFQGDGSKVTFYYTADSRVDFRQLIKDLALAFRAKIDMKQIGFRQEASKIGGIGSCGRELCCSTWLTDFRSVNTNAARYQQLSINPQKLAGQCGKLKCCLNFELESYLDSLKDFPPTTTTLETENGKAFCIKIDVFKRKMWFAYVERSLSWYDIDIEDVKHMMELNKKGEKSPPLEDYKTLGGDALMVNTDLIQEDRLDRFERKERQKRSGKGRSREGQKGNHRPKAEAKPTAQGSAQSSQERKHTSSKPKKRFKPKNNKRNNE</sequence>
<evidence type="ECO:0000256" key="1">
    <source>
        <dbReference type="SAM" id="MobiDB-lite"/>
    </source>
</evidence>
<accession>A0A376BYX5</accession>
<evidence type="ECO:0000259" key="2">
    <source>
        <dbReference type="PROSITE" id="PS51411"/>
    </source>
</evidence>
<feature type="compositionally biased region" description="Basic and acidic residues" evidence="1">
    <location>
        <begin position="374"/>
        <end position="389"/>
    </location>
</feature>
<evidence type="ECO:0000313" key="4">
    <source>
        <dbReference type="Proteomes" id="UP000255515"/>
    </source>
</evidence>
<dbReference type="GO" id="GO:0005737">
    <property type="term" value="C:cytoplasm"/>
    <property type="evidence" value="ECO:0007669"/>
    <property type="project" value="TreeGrafter"/>
</dbReference>
<dbReference type="PANTHER" id="PTHR43830:SF3">
    <property type="entry name" value="PROTEIN PSP1"/>
    <property type="match status" value="1"/>
</dbReference>
<reference evidence="3 4" key="1">
    <citation type="submission" date="2018-06" db="EMBL/GenBank/DDBJ databases">
        <authorList>
            <consortium name="Pathogen Informatics"/>
            <person name="Doyle S."/>
        </authorList>
    </citation>
    <scope>NUCLEOTIDE SEQUENCE [LARGE SCALE GENOMIC DNA]</scope>
    <source>
        <strain evidence="3 4">NCTC11661</strain>
    </source>
</reference>